<feature type="region of interest" description="Disordered" evidence="1">
    <location>
        <begin position="1"/>
        <end position="31"/>
    </location>
</feature>
<evidence type="ECO:0000313" key="2">
    <source>
        <dbReference type="Proteomes" id="UP000095287"/>
    </source>
</evidence>
<proteinExistence type="predicted"/>
<protein>
    <submittedName>
        <fullName evidence="3">Transposase</fullName>
    </submittedName>
</protein>
<organism evidence="2 3">
    <name type="scientific">Steinernema glaseri</name>
    <dbReference type="NCBI Taxonomy" id="37863"/>
    <lineage>
        <taxon>Eukaryota</taxon>
        <taxon>Metazoa</taxon>
        <taxon>Ecdysozoa</taxon>
        <taxon>Nematoda</taxon>
        <taxon>Chromadorea</taxon>
        <taxon>Rhabditida</taxon>
        <taxon>Tylenchina</taxon>
        <taxon>Panagrolaimomorpha</taxon>
        <taxon>Strongyloidoidea</taxon>
        <taxon>Steinernematidae</taxon>
        <taxon>Steinernema</taxon>
    </lineage>
</organism>
<evidence type="ECO:0000313" key="3">
    <source>
        <dbReference type="WBParaSite" id="L893_g20636.t1"/>
    </source>
</evidence>
<reference evidence="3" key="1">
    <citation type="submission" date="2016-11" db="UniProtKB">
        <authorList>
            <consortium name="WormBaseParasite"/>
        </authorList>
    </citation>
    <scope>IDENTIFICATION</scope>
</reference>
<sequence>MNGHRWNLNEHLNTSDHVPGGAHWTGTRERSPSNNIIHTSLSALLVNAINISMASLMRKFLSCVKRGPIGMLSSPHRITYAQVHKAKESRKRYIDLVGSEASHRWCVLVREKKQTTKIKEKRPLLDHYYRSGRKHGETSENRSSEKG</sequence>
<keyword evidence="2" id="KW-1185">Reference proteome</keyword>
<name>A0A1I7YWS3_9BILA</name>
<dbReference type="WBParaSite" id="L893_g20636.t1">
    <property type="protein sequence ID" value="L893_g20636.t1"/>
    <property type="gene ID" value="L893_g20636"/>
</dbReference>
<accession>A0A1I7YWS3</accession>
<feature type="region of interest" description="Disordered" evidence="1">
    <location>
        <begin position="122"/>
        <end position="147"/>
    </location>
</feature>
<evidence type="ECO:0000256" key="1">
    <source>
        <dbReference type="SAM" id="MobiDB-lite"/>
    </source>
</evidence>
<dbReference type="AlphaFoldDB" id="A0A1I7YWS3"/>
<dbReference type="Proteomes" id="UP000095287">
    <property type="component" value="Unplaced"/>
</dbReference>